<proteinExistence type="predicted"/>
<keyword evidence="1" id="KW-0812">Transmembrane</keyword>
<organism evidence="2 3">
    <name type="scientific">Planomonospora venezuelensis</name>
    <dbReference type="NCBI Taxonomy" id="1999"/>
    <lineage>
        <taxon>Bacteria</taxon>
        <taxon>Bacillati</taxon>
        <taxon>Actinomycetota</taxon>
        <taxon>Actinomycetes</taxon>
        <taxon>Streptosporangiales</taxon>
        <taxon>Streptosporangiaceae</taxon>
        <taxon>Planomonospora</taxon>
    </lineage>
</organism>
<sequence length="72" mass="7201">MSMYIAAVAVAVVIAAVAGDLGVLWRLTLFTEAGGGVTVTWPGVSVLVAAGLAWAWALCQGLRGPPPAPPQG</sequence>
<feature type="transmembrane region" description="Helical" evidence="1">
    <location>
        <begin position="42"/>
        <end position="59"/>
    </location>
</feature>
<dbReference type="Proteomes" id="UP000562352">
    <property type="component" value="Unassembled WGS sequence"/>
</dbReference>
<keyword evidence="1" id="KW-0472">Membrane</keyword>
<keyword evidence="1" id="KW-1133">Transmembrane helix</keyword>
<dbReference type="EMBL" id="JACHJJ010000017">
    <property type="protein sequence ID" value="MBB5965499.1"/>
    <property type="molecule type" value="Genomic_DNA"/>
</dbReference>
<accession>A0A841D7R0</accession>
<dbReference type="RefSeq" id="WP_184944946.1">
    <property type="nucleotide sequence ID" value="NZ_BAAAWZ010000001.1"/>
</dbReference>
<reference evidence="2 3" key="1">
    <citation type="submission" date="2020-08" db="EMBL/GenBank/DDBJ databases">
        <title>Genomic Encyclopedia of Type Strains, Phase III (KMG-III): the genomes of soil and plant-associated and newly described type strains.</title>
        <authorList>
            <person name="Whitman W."/>
        </authorList>
    </citation>
    <scope>NUCLEOTIDE SEQUENCE [LARGE SCALE GENOMIC DNA]</scope>
    <source>
        <strain evidence="2 3">CECT 3303</strain>
    </source>
</reference>
<evidence type="ECO:0000313" key="2">
    <source>
        <dbReference type="EMBL" id="MBB5965499.1"/>
    </source>
</evidence>
<comment type="caution">
    <text evidence="2">The sequence shown here is derived from an EMBL/GenBank/DDBJ whole genome shotgun (WGS) entry which is preliminary data.</text>
</comment>
<keyword evidence="3" id="KW-1185">Reference proteome</keyword>
<dbReference type="AlphaFoldDB" id="A0A841D7R0"/>
<evidence type="ECO:0000313" key="3">
    <source>
        <dbReference type="Proteomes" id="UP000562352"/>
    </source>
</evidence>
<evidence type="ECO:0000256" key="1">
    <source>
        <dbReference type="SAM" id="Phobius"/>
    </source>
</evidence>
<protein>
    <submittedName>
        <fullName evidence="2">Uncharacterized protein</fullName>
    </submittedName>
</protein>
<name>A0A841D7R0_PLAVE</name>
<gene>
    <name evidence="2" type="ORF">FHS22_004789</name>
</gene>